<dbReference type="Proteomes" id="UP000887577">
    <property type="component" value="Unplaced"/>
</dbReference>
<organism evidence="1 2">
    <name type="scientific">Panagrolaimus superbus</name>
    <dbReference type="NCBI Taxonomy" id="310955"/>
    <lineage>
        <taxon>Eukaryota</taxon>
        <taxon>Metazoa</taxon>
        <taxon>Ecdysozoa</taxon>
        <taxon>Nematoda</taxon>
        <taxon>Chromadorea</taxon>
        <taxon>Rhabditida</taxon>
        <taxon>Tylenchina</taxon>
        <taxon>Panagrolaimomorpha</taxon>
        <taxon>Panagrolaimoidea</taxon>
        <taxon>Panagrolaimidae</taxon>
        <taxon>Panagrolaimus</taxon>
    </lineage>
</organism>
<accession>A0A914YH54</accession>
<sequence length="113" mass="12283">MAAPSCYGNAGRYYLPVTNNINVNFAGGLTDEYSYYVLNGWEQKTSPTGSPYMAPIVGQQIGPTDTRMNTGGADLRQSVDRDLKAVYQDEYILGFQNMINQAWSGASMPPTGA</sequence>
<evidence type="ECO:0000313" key="2">
    <source>
        <dbReference type="WBParaSite" id="PSU_v2.g18659.t1"/>
    </source>
</evidence>
<proteinExistence type="predicted"/>
<dbReference type="AlphaFoldDB" id="A0A914YH54"/>
<protein>
    <submittedName>
        <fullName evidence="2">Uncharacterized protein</fullName>
    </submittedName>
</protein>
<dbReference type="WBParaSite" id="PSU_v2.g18659.t1">
    <property type="protein sequence ID" value="PSU_v2.g18659.t1"/>
    <property type="gene ID" value="PSU_v2.g18659"/>
</dbReference>
<evidence type="ECO:0000313" key="1">
    <source>
        <dbReference type="Proteomes" id="UP000887577"/>
    </source>
</evidence>
<keyword evidence="1" id="KW-1185">Reference proteome</keyword>
<reference evidence="2" key="1">
    <citation type="submission" date="2022-11" db="UniProtKB">
        <authorList>
            <consortium name="WormBaseParasite"/>
        </authorList>
    </citation>
    <scope>IDENTIFICATION</scope>
</reference>
<name>A0A914YH54_9BILA</name>